<organism evidence="1">
    <name type="scientific">Cacopsylla melanoneura</name>
    <dbReference type="NCBI Taxonomy" id="428564"/>
    <lineage>
        <taxon>Eukaryota</taxon>
        <taxon>Metazoa</taxon>
        <taxon>Ecdysozoa</taxon>
        <taxon>Arthropoda</taxon>
        <taxon>Hexapoda</taxon>
        <taxon>Insecta</taxon>
        <taxon>Pterygota</taxon>
        <taxon>Neoptera</taxon>
        <taxon>Paraneoptera</taxon>
        <taxon>Hemiptera</taxon>
        <taxon>Sternorrhyncha</taxon>
        <taxon>Psylloidea</taxon>
        <taxon>Psyllidae</taxon>
        <taxon>Psyllinae</taxon>
        <taxon>Cacopsylla</taxon>
    </lineage>
</organism>
<accession>A0A8D8Z5P8</accession>
<sequence>MEMFFQHTKERQHNPSSDASFFFLKAILLYSSFKRNPSFLLLLRLLQSIMISFSFSIRAQGRYISFLSLHPLQLLHPWQALPVLLPASQQLQNPPLFSRQRHPLPFFSSLFLLQFPLDSFLNCFF</sequence>
<dbReference type="EMBL" id="HBUF01422044">
    <property type="protein sequence ID" value="CAG6740934.1"/>
    <property type="molecule type" value="Transcribed_RNA"/>
</dbReference>
<dbReference type="AlphaFoldDB" id="A0A8D8Z5P8"/>
<reference evidence="1" key="1">
    <citation type="submission" date="2021-05" db="EMBL/GenBank/DDBJ databases">
        <authorList>
            <person name="Alioto T."/>
            <person name="Alioto T."/>
            <person name="Gomez Garrido J."/>
        </authorList>
    </citation>
    <scope>NUCLEOTIDE SEQUENCE</scope>
</reference>
<protein>
    <submittedName>
        <fullName evidence="1">Uncharacterized protein</fullName>
    </submittedName>
</protein>
<evidence type="ECO:0000313" key="1">
    <source>
        <dbReference type="EMBL" id="CAG6740934.1"/>
    </source>
</evidence>
<name>A0A8D8Z5P8_9HEMI</name>
<proteinExistence type="predicted"/>